<evidence type="ECO:0000313" key="1">
    <source>
        <dbReference type="EMBL" id="KAJ9567601.1"/>
    </source>
</evidence>
<name>A0AA38U7L9_9ASTR</name>
<accession>A0AA38U7L9</accession>
<keyword evidence="2" id="KW-1185">Reference proteome</keyword>
<comment type="caution">
    <text evidence="1">The sequence shown here is derived from an EMBL/GenBank/DDBJ whole genome shotgun (WGS) entry which is preliminary data.</text>
</comment>
<protein>
    <submittedName>
        <fullName evidence="1">Uncharacterized protein</fullName>
    </submittedName>
</protein>
<evidence type="ECO:0000313" key="2">
    <source>
        <dbReference type="Proteomes" id="UP001172457"/>
    </source>
</evidence>
<organism evidence="1 2">
    <name type="scientific">Centaurea solstitialis</name>
    <name type="common">yellow star-thistle</name>
    <dbReference type="NCBI Taxonomy" id="347529"/>
    <lineage>
        <taxon>Eukaryota</taxon>
        <taxon>Viridiplantae</taxon>
        <taxon>Streptophyta</taxon>
        <taxon>Embryophyta</taxon>
        <taxon>Tracheophyta</taxon>
        <taxon>Spermatophyta</taxon>
        <taxon>Magnoliopsida</taxon>
        <taxon>eudicotyledons</taxon>
        <taxon>Gunneridae</taxon>
        <taxon>Pentapetalae</taxon>
        <taxon>asterids</taxon>
        <taxon>campanulids</taxon>
        <taxon>Asterales</taxon>
        <taxon>Asteraceae</taxon>
        <taxon>Carduoideae</taxon>
        <taxon>Cardueae</taxon>
        <taxon>Centaureinae</taxon>
        <taxon>Centaurea</taxon>
    </lineage>
</organism>
<sequence>MKRMVGMRYRKVVYLRRLVPFQALEVEMEVDSSRKLPKKNHTNVVLNNMCGVFNKQLLDARDKPI</sequence>
<dbReference type="Proteomes" id="UP001172457">
    <property type="component" value="Chromosome 1"/>
</dbReference>
<dbReference type="AlphaFoldDB" id="A0AA38U7L9"/>
<dbReference type="EMBL" id="JARYMX010000001">
    <property type="protein sequence ID" value="KAJ9567601.1"/>
    <property type="molecule type" value="Genomic_DNA"/>
</dbReference>
<gene>
    <name evidence="1" type="ORF">OSB04_003567</name>
</gene>
<reference evidence="1" key="1">
    <citation type="submission" date="2023-03" db="EMBL/GenBank/DDBJ databases">
        <title>Chromosome-scale reference genome and RAD-based genetic map of yellow starthistle (Centaurea solstitialis) reveal putative structural variation and QTLs associated with invader traits.</title>
        <authorList>
            <person name="Reatini B."/>
            <person name="Cang F.A."/>
            <person name="Jiang Q."/>
            <person name="Mckibben M.T.W."/>
            <person name="Barker M.S."/>
            <person name="Rieseberg L.H."/>
            <person name="Dlugosch K.M."/>
        </authorList>
    </citation>
    <scope>NUCLEOTIDE SEQUENCE</scope>
    <source>
        <strain evidence="1">CAN-66</strain>
        <tissue evidence="1">Leaf</tissue>
    </source>
</reference>
<proteinExistence type="predicted"/>